<evidence type="ECO:0000313" key="2">
    <source>
        <dbReference type="EMBL" id="KAL3518179.1"/>
    </source>
</evidence>
<keyword evidence="1" id="KW-0812">Transmembrane</keyword>
<comment type="caution">
    <text evidence="2">The sequence shown here is derived from an EMBL/GenBank/DDBJ whole genome shotgun (WGS) entry which is preliminary data.</text>
</comment>
<keyword evidence="1" id="KW-1133">Transmembrane helix</keyword>
<feature type="transmembrane region" description="Helical" evidence="1">
    <location>
        <begin position="182"/>
        <end position="203"/>
    </location>
</feature>
<dbReference type="PANTHER" id="PTHR31032:SF2">
    <property type="entry name" value="PGR5-LIKE A PROTEIN"/>
    <property type="match status" value="1"/>
</dbReference>
<protein>
    <recommendedName>
        <fullName evidence="4">PGR5-like protein 1B, chloroplastic</fullName>
    </recommendedName>
</protein>
<proteinExistence type="predicted"/>
<dbReference type="EMBL" id="JBJUIK010000009">
    <property type="protein sequence ID" value="KAL3518179.1"/>
    <property type="molecule type" value="Genomic_DNA"/>
</dbReference>
<feature type="transmembrane region" description="Helical" evidence="1">
    <location>
        <begin position="139"/>
        <end position="162"/>
    </location>
</feature>
<dbReference type="PANTHER" id="PTHR31032">
    <property type="entry name" value="PGR5-LIKE PROTEIN 1B, CHLOROPLASTIC"/>
    <property type="match status" value="1"/>
</dbReference>
<evidence type="ECO:0000256" key="1">
    <source>
        <dbReference type="SAM" id="Phobius"/>
    </source>
</evidence>
<dbReference type="Proteomes" id="UP001630127">
    <property type="component" value="Unassembled WGS sequence"/>
</dbReference>
<keyword evidence="1" id="KW-0472">Membrane</keyword>
<accession>A0ABD2ZGE7</accession>
<evidence type="ECO:0008006" key="4">
    <source>
        <dbReference type="Google" id="ProtNLM"/>
    </source>
</evidence>
<evidence type="ECO:0000313" key="3">
    <source>
        <dbReference type="Proteomes" id="UP001630127"/>
    </source>
</evidence>
<gene>
    <name evidence="2" type="ORF">ACH5RR_020768</name>
</gene>
<sequence length="290" mass="32194">MAGTCSPVKPHVIVSSTVIEFSRNSRTGPPSSVRYSARSPVVSSRDDLQPLAQGPSCIFVGPIETASKETLEALYCQARDSYYNGTPLIVDDMFDKVELKLRSYGSKYVVKYPRCSLRRQSTYADAEEDPSQVFALASIWLLILGFGGSVFLVPIICTLGQAYQDAFHSGNSYTSHASMLQFLTILNGIVYMVLGSIIGFPIASASVGALQGIWKNDLVALKGVCPNCGEEVFAFVRSDQSKLSRHRSECHVCESFIEFRARFEQSISRAGRQWVYGRVYLIRRRGKRQK</sequence>
<dbReference type="AlphaFoldDB" id="A0ABD2ZGE7"/>
<reference evidence="2 3" key="1">
    <citation type="submission" date="2024-11" db="EMBL/GenBank/DDBJ databases">
        <title>A near-complete genome assembly of Cinchona calisaya.</title>
        <authorList>
            <person name="Lian D.C."/>
            <person name="Zhao X.W."/>
            <person name="Wei L."/>
        </authorList>
    </citation>
    <scope>NUCLEOTIDE SEQUENCE [LARGE SCALE GENOMIC DNA]</scope>
    <source>
        <tissue evidence="2">Nenye</tissue>
    </source>
</reference>
<name>A0ABD2ZGE7_9GENT</name>
<organism evidence="2 3">
    <name type="scientific">Cinchona calisaya</name>
    <dbReference type="NCBI Taxonomy" id="153742"/>
    <lineage>
        <taxon>Eukaryota</taxon>
        <taxon>Viridiplantae</taxon>
        <taxon>Streptophyta</taxon>
        <taxon>Embryophyta</taxon>
        <taxon>Tracheophyta</taxon>
        <taxon>Spermatophyta</taxon>
        <taxon>Magnoliopsida</taxon>
        <taxon>eudicotyledons</taxon>
        <taxon>Gunneridae</taxon>
        <taxon>Pentapetalae</taxon>
        <taxon>asterids</taxon>
        <taxon>lamiids</taxon>
        <taxon>Gentianales</taxon>
        <taxon>Rubiaceae</taxon>
        <taxon>Cinchonoideae</taxon>
        <taxon>Cinchoneae</taxon>
        <taxon>Cinchona</taxon>
    </lineage>
</organism>
<dbReference type="InterPro" id="IPR039987">
    <property type="entry name" value="PGRL1"/>
</dbReference>
<keyword evidence="3" id="KW-1185">Reference proteome</keyword>